<dbReference type="FunFam" id="1.10.20.10:FF:000012">
    <property type="entry name" value="Histone H4"/>
    <property type="match status" value="1"/>
</dbReference>
<dbReference type="CDD" id="cd22912">
    <property type="entry name" value="HFD_H4"/>
    <property type="match status" value="1"/>
</dbReference>
<dbReference type="Gene3D" id="1.10.20.10">
    <property type="entry name" value="Histone, subunit A"/>
    <property type="match status" value="1"/>
</dbReference>
<dbReference type="Proteomes" id="UP000700596">
    <property type="component" value="Unassembled WGS sequence"/>
</dbReference>
<dbReference type="SMART" id="SM00417">
    <property type="entry name" value="H4"/>
    <property type="match status" value="1"/>
</dbReference>
<sequence>MPPNERARPFVSTQRYRPTQLSQTPQGSGNAASPAASRATQLGLGLGGKSLGLGLGKTLKRHKKIPRDSIRAVTKGDIRRLARRGGVKRLSATIYDDIRQALKDCLETILRDCVTLVEHSGRKTVTVTDVVFTLNRRGRTIYGFDPSFNGARR</sequence>
<dbReference type="GO" id="GO:0000786">
    <property type="term" value="C:nucleosome"/>
    <property type="evidence" value="ECO:0007669"/>
    <property type="project" value="UniProtKB-KW"/>
</dbReference>
<gene>
    <name evidence="12" type="ORF">B0J11DRAFT_116086</name>
</gene>
<keyword evidence="6 10" id="KW-0158">Chromosome</keyword>
<name>A0A9P9IE14_9PLEO</name>
<keyword evidence="8 10" id="KW-0539">Nucleus</keyword>
<dbReference type="PRINTS" id="PR00623">
    <property type="entry name" value="HISTONEH4"/>
</dbReference>
<comment type="subunit">
    <text evidence="5 10">The nucleosome is a histone octamer containing two molecules each of H2A, H2B, H3 and H4 assembled in one H3-H4 heterotetramer and two H2A-H2B heterodimers. The octamer wraps approximately 147 bp of DNA.</text>
</comment>
<evidence type="ECO:0000256" key="4">
    <source>
        <dbReference type="ARBA" id="ARBA00006564"/>
    </source>
</evidence>
<evidence type="ECO:0000256" key="9">
    <source>
        <dbReference type="ARBA" id="ARBA00023269"/>
    </source>
</evidence>
<keyword evidence="7 10" id="KW-0238">DNA-binding</keyword>
<dbReference type="InterPro" id="IPR009072">
    <property type="entry name" value="Histone-fold"/>
</dbReference>
<comment type="caution">
    <text evidence="12">The sequence shown here is derived from an EMBL/GenBank/DDBJ whole genome shotgun (WGS) entry which is preliminary data.</text>
</comment>
<evidence type="ECO:0000256" key="6">
    <source>
        <dbReference type="ARBA" id="ARBA00022454"/>
    </source>
</evidence>
<comment type="function">
    <text evidence="1 10">Core component of nucleosome. Nucleosomes wrap and compact DNA into chromatin, limiting DNA accessibility to the cellular machineries which require DNA as a template. Histones thereby play a central role in transcription regulation, DNA repair, DNA replication and chromosomal stability. DNA accessibility is regulated via a complex set of post-translational modifications of histones, also called histone code, and nucleosome remodeling.</text>
</comment>
<evidence type="ECO:0000256" key="11">
    <source>
        <dbReference type="SAM" id="MobiDB-lite"/>
    </source>
</evidence>
<accession>A0A9P9IE14</accession>
<organism evidence="12 13">
    <name type="scientific">Dendryphion nanum</name>
    <dbReference type="NCBI Taxonomy" id="256645"/>
    <lineage>
        <taxon>Eukaryota</taxon>
        <taxon>Fungi</taxon>
        <taxon>Dikarya</taxon>
        <taxon>Ascomycota</taxon>
        <taxon>Pezizomycotina</taxon>
        <taxon>Dothideomycetes</taxon>
        <taxon>Pleosporomycetidae</taxon>
        <taxon>Pleosporales</taxon>
        <taxon>Torulaceae</taxon>
        <taxon>Dendryphion</taxon>
    </lineage>
</organism>
<keyword evidence="13" id="KW-1185">Reference proteome</keyword>
<dbReference type="GO" id="GO:0030527">
    <property type="term" value="F:structural constituent of chromatin"/>
    <property type="evidence" value="ECO:0007669"/>
    <property type="project" value="InterPro"/>
</dbReference>
<feature type="region of interest" description="Disordered" evidence="11">
    <location>
        <begin position="1"/>
        <end position="37"/>
    </location>
</feature>
<evidence type="ECO:0000313" key="12">
    <source>
        <dbReference type="EMBL" id="KAH7116045.1"/>
    </source>
</evidence>
<comment type="subcellular location">
    <subcellularLocation>
        <location evidence="3">Chromosome</location>
    </subcellularLocation>
    <subcellularLocation>
        <location evidence="2">Nucleus</location>
    </subcellularLocation>
</comment>
<dbReference type="PANTHER" id="PTHR10484">
    <property type="entry name" value="HISTONE H4"/>
    <property type="match status" value="1"/>
</dbReference>
<dbReference type="AlphaFoldDB" id="A0A9P9IE14"/>
<dbReference type="GO" id="GO:0005634">
    <property type="term" value="C:nucleus"/>
    <property type="evidence" value="ECO:0007669"/>
    <property type="project" value="UniProtKB-SubCell"/>
</dbReference>
<dbReference type="SUPFAM" id="SSF47113">
    <property type="entry name" value="Histone-fold"/>
    <property type="match status" value="1"/>
</dbReference>
<evidence type="ECO:0000256" key="7">
    <source>
        <dbReference type="ARBA" id="ARBA00023125"/>
    </source>
</evidence>
<evidence type="ECO:0000256" key="2">
    <source>
        <dbReference type="ARBA" id="ARBA00004123"/>
    </source>
</evidence>
<evidence type="ECO:0000256" key="1">
    <source>
        <dbReference type="ARBA" id="ARBA00002001"/>
    </source>
</evidence>
<feature type="compositionally biased region" description="Polar residues" evidence="11">
    <location>
        <begin position="11"/>
        <end position="31"/>
    </location>
</feature>
<evidence type="ECO:0000313" key="13">
    <source>
        <dbReference type="Proteomes" id="UP000700596"/>
    </source>
</evidence>
<protein>
    <recommendedName>
        <fullName evidence="10">Histone H4</fullName>
    </recommendedName>
</protein>
<comment type="similarity">
    <text evidence="4 10">Belongs to the histone H4 family.</text>
</comment>
<evidence type="ECO:0000256" key="5">
    <source>
        <dbReference type="ARBA" id="ARBA00011538"/>
    </source>
</evidence>
<dbReference type="GO" id="GO:0046982">
    <property type="term" value="F:protein heterodimerization activity"/>
    <property type="evidence" value="ECO:0007669"/>
    <property type="project" value="InterPro"/>
</dbReference>
<dbReference type="OrthoDB" id="3919494at2759"/>
<evidence type="ECO:0000256" key="3">
    <source>
        <dbReference type="ARBA" id="ARBA00004286"/>
    </source>
</evidence>
<dbReference type="GO" id="GO:0003677">
    <property type="term" value="F:DNA binding"/>
    <property type="evidence" value="ECO:0007669"/>
    <property type="project" value="UniProtKB-KW"/>
</dbReference>
<reference evidence="12" key="1">
    <citation type="journal article" date="2021" name="Nat. Commun.">
        <title>Genetic determinants of endophytism in the Arabidopsis root mycobiome.</title>
        <authorList>
            <person name="Mesny F."/>
            <person name="Miyauchi S."/>
            <person name="Thiergart T."/>
            <person name="Pickel B."/>
            <person name="Atanasova L."/>
            <person name="Karlsson M."/>
            <person name="Huettel B."/>
            <person name="Barry K.W."/>
            <person name="Haridas S."/>
            <person name="Chen C."/>
            <person name="Bauer D."/>
            <person name="Andreopoulos W."/>
            <person name="Pangilinan J."/>
            <person name="LaButti K."/>
            <person name="Riley R."/>
            <person name="Lipzen A."/>
            <person name="Clum A."/>
            <person name="Drula E."/>
            <person name="Henrissat B."/>
            <person name="Kohler A."/>
            <person name="Grigoriev I.V."/>
            <person name="Martin F.M."/>
            <person name="Hacquard S."/>
        </authorList>
    </citation>
    <scope>NUCLEOTIDE SEQUENCE</scope>
    <source>
        <strain evidence="12">MPI-CAGE-CH-0243</strain>
    </source>
</reference>
<dbReference type="EMBL" id="JAGMWT010000015">
    <property type="protein sequence ID" value="KAH7116045.1"/>
    <property type="molecule type" value="Genomic_DNA"/>
</dbReference>
<dbReference type="InterPro" id="IPR001951">
    <property type="entry name" value="Histone_H4"/>
</dbReference>
<evidence type="ECO:0000256" key="8">
    <source>
        <dbReference type="ARBA" id="ARBA00023242"/>
    </source>
</evidence>
<keyword evidence="9 10" id="KW-0544">Nucleosome core</keyword>
<proteinExistence type="inferred from homology"/>
<evidence type="ECO:0000256" key="10">
    <source>
        <dbReference type="RuleBase" id="RU000528"/>
    </source>
</evidence>